<evidence type="ECO:0000313" key="2">
    <source>
        <dbReference type="EMBL" id="GAG94273.1"/>
    </source>
</evidence>
<proteinExistence type="predicted"/>
<accession>X1CDD6</accession>
<gene>
    <name evidence="2" type="ORF">S01H4_42861</name>
</gene>
<comment type="caution">
    <text evidence="2">The sequence shown here is derived from an EMBL/GenBank/DDBJ whole genome shotgun (WGS) entry which is preliminary data.</text>
</comment>
<keyword evidence="1" id="KW-0175">Coiled coil</keyword>
<name>X1CDD6_9ZZZZ</name>
<evidence type="ECO:0000256" key="1">
    <source>
        <dbReference type="SAM" id="Coils"/>
    </source>
</evidence>
<dbReference type="AlphaFoldDB" id="X1CDD6"/>
<protein>
    <submittedName>
        <fullName evidence="2">Uncharacterized protein</fullName>
    </submittedName>
</protein>
<organism evidence="2">
    <name type="scientific">marine sediment metagenome</name>
    <dbReference type="NCBI Taxonomy" id="412755"/>
    <lineage>
        <taxon>unclassified sequences</taxon>
        <taxon>metagenomes</taxon>
        <taxon>ecological metagenomes</taxon>
    </lineage>
</organism>
<feature type="non-terminal residue" evidence="2">
    <location>
        <position position="110"/>
    </location>
</feature>
<dbReference type="EMBL" id="BART01023583">
    <property type="protein sequence ID" value="GAG94273.1"/>
    <property type="molecule type" value="Genomic_DNA"/>
</dbReference>
<reference evidence="2" key="1">
    <citation type="journal article" date="2014" name="Front. Microbiol.">
        <title>High frequency of phylogenetically diverse reductive dehalogenase-homologous genes in deep subseafloor sedimentary metagenomes.</title>
        <authorList>
            <person name="Kawai M."/>
            <person name="Futagami T."/>
            <person name="Toyoda A."/>
            <person name="Takaki Y."/>
            <person name="Nishi S."/>
            <person name="Hori S."/>
            <person name="Arai W."/>
            <person name="Tsubouchi T."/>
            <person name="Morono Y."/>
            <person name="Uchiyama I."/>
            <person name="Ito T."/>
            <person name="Fujiyama A."/>
            <person name="Inagaki F."/>
            <person name="Takami H."/>
        </authorList>
    </citation>
    <scope>NUCLEOTIDE SEQUENCE</scope>
    <source>
        <strain evidence="2">Expedition CK06-06</strain>
    </source>
</reference>
<sequence>MPNLDLHLESLITQFIYKLDFGNADILTNSLNSLKLKKKLTALRSKVEEENKELIKKQIEENIEKGVDILSSFIEYELDIIKEINTQIIKEANQFIEENEYSKAAKHVKD</sequence>
<feature type="coiled-coil region" evidence="1">
    <location>
        <begin position="33"/>
        <end position="60"/>
    </location>
</feature>